<keyword evidence="6 8" id="KW-0675">Receptor</keyword>
<evidence type="ECO:0000256" key="4">
    <source>
        <dbReference type="ARBA" id="ARBA00022989"/>
    </source>
</evidence>
<keyword evidence="3 8" id="KW-0812">Transmembrane</keyword>
<comment type="similarity">
    <text evidence="8">Belongs to the insect chemoreceptor superfamily. Gustatory receptor (GR) family.</text>
</comment>
<proteinExistence type="inferred from homology"/>
<comment type="caution">
    <text evidence="8">Lacks conserved residue(s) required for the propagation of feature annotation.</text>
</comment>
<dbReference type="PANTHER" id="PTHR21143">
    <property type="entry name" value="INVERTEBRATE GUSTATORY RECEPTOR"/>
    <property type="match status" value="1"/>
</dbReference>
<evidence type="ECO:0000256" key="5">
    <source>
        <dbReference type="ARBA" id="ARBA00023136"/>
    </source>
</evidence>
<dbReference type="GO" id="GO:0005886">
    <property type="term" value="C:plasma membrane"/>
    <property type="evidence" value="ECO:0007669"/>
    <property type="project" value="UniProtKB-SubCell"/>
</dbReference>
<dbReference type="InterPro" id="IPR013604">
    <property type="entry name" value="7TM_chemorcpt"/>
</dbReference>
<keyword evidence="4 8" id="KW-1133">Transmembrane helix</keyword>
<feature type="transmembrane region" description="Helical" evidence="8">
    <location>
        <begin position="73"/>
        <end position="93"/>
    </location>
</feature>
<evidence type="ECO:0000313" key="9">
    <source>
        <dbReference type="EMBL" id="EFA12267.2"/>
    </source>
</evidence>
<dbReference type="HOGENOM" id="CLU_029071_2_0_1"/>
<evidence type="ECO:0000256" key="8">
    <source>
        <dbReference type="RuleBase" id="RU363108"/>
    </source>
</evidence>
<keyword evidence="10" id="KW-1185">Reference proteome</keyword>
<evidence type="ECO:0000313" key="10">
    <source>
        <dbReference type="Proteomes" id="UP000007266"/>
    </source>
</evidence>
<reference evidence="9 10" key="2">
    <citation type="journal article" date="2010" name="Nucleic Acids Res.">
        <title>BeetleBase in 2010: revisions to provide comprehensive genomic information for Tribolium castaneum.</title>
        <authorList>
            <person name="Kim H.S."/>
            <person name="Murphy T."/>
            <person name="Xia J."/>
            <person name="Caragea D."/>
            <person name="Park Y."/>
            <person name="Beeman R.W."/>
            <person name="Lorenzen M.D."/>
            <person name="Butcher S."/>
            <person name="Manak J.R."/>
            <person name="Brown S.J."/>
        </authorList>
    </citation>
    <scope>NUCLEOTIDE SEQUENCE [LARGE SCALE GENOMIC DNA]</scope>
    <source>
        <strain evidence="9 10">Georgia GA2</strain>
    </source>
</reference>
<dbReference type="Pfam" id="PF08395">
    <property type="entry name" value="7tm_7"/>
    <property type="match status" value="1"/>
</dbReference>
<evidence type="ECO:0000256" key="3">
    <source>
        <dbReference type="ARBA" id="ARBA00022692"/>
    </source>
</evidence>
<dbReference type="GO" id="GO:0008049">
    <property type="term" value="P:male courtship behavior"/>
    <property type="evidence" value="ECO:0000318"/>
    <property type="project" value="GO_Central"/>
</dbReference>
<dbReference type="GO" id="GO:0007165">
    <property type="term" value="P:signal transduction"/>
    <property type="evidence" value="ECO:0007669"/>
    <property type="project" value="UniProtKB-KW"/>
</dbReference>
<dbReference type="GO" id="GO:0007635">
    <property type="term" value="P:chemosensory behavior"/>
    <property type="evidence" value="ECO:0000318"/>
    <property type="project" value="GO_Central"/>
</dbReference>
<evidence type="ECO:0000256" key="1">
    <source>
        <dbReference type="ARBA" id="ARBA00004651"/>
    </source>
</evidence>
<feature type="transmembrane region" description="Helical" evidence="8">
    <location>
        <begin position="212"/>
        <end position="231"/>
    </location>
</feature>
<dbReference type="GO" id="GO:0030425">
    <property type="term" value="C:dendrite"/>
    <property type="evidence" value="ECO:0000318"/>
    <property type="project" value="GO_Central"/>
</dbReference>
<keyword evidence="2 8" id="KW-1003">Cell membrane</keyword>
<dbReference type="InParanoid" id="D7EIR3"/>
<comment type="subcellular location">
    <subcellularLocation>
        <location evidence="1 8">Cell membrane</location>
        <topology evidence="1 8">Multi-pass membrane protein</topology>
    </subcellularLocation>
</comment>
<keyword evidence="5 8" id="KW-0472">Membrane</keyword>
<comment type="function">
    <text evidence="8">Gustatory receptor which mediates acceptance or avoidance behavior, depending on its substrates.</text>
</comment>
<reference evidence="9 10" key="1">
    <citation type="journal article" date="2008" name="Nature">
        <title>The genome of the model beetle and pest Tribolium castaneum.</title>
        <authorList>
            <consortium name="Tribolium Genome Sequencing Consortium"/>
            <person name="Richards S."/>
            <person name="Gibbs R.A."/>
            <person name="Weinstock G.M."/>
            <person name="Brown S.J."/>
            <person name="Denell R."/>
            <person name="Beeman R.W."/>
            <person name="Gibbs R."/>
            <person name="Beeman R.W."/>
            <person name="Brown S.J."/>
            <person name="Bucher G."/>
            <person name="Friedrich M."/>
            <person name="Grimmelikhuijzen C.J."/>
            <person name="Klingler M."/>
            <person name="Lorenzen M."/>
            <person name="Richards S."/>
            <person name="Roth S."/>
            <person name="Schroder R."/>
            <person name="Tautz D."/>
            <person name="Zdobnov E.M."/>
            <person name="Muzny D."/>
            <person name="Gibbs R.A."/>
            <person name="Weinstock G.M."/>
            <person name="Attaway T."/>
            <person name="Bell S."/>
            <person name="Buhay C.J."/>
            <person name="Chandrabose M.N."/>
            <person name="Chavez D."/>
            <person name="Clerk-Blankenburg K.P."/>
            <person name="Cree A."/>
            <person name="Dao M."/>
            <person name="Davis C."/>
            <person name="Chacko J."/>
            <person name="Dinh H."/>
            <person name="Dugan-Rocha S."/>
            <person name="Fowler G."/>
            <person name="Garner T.T."/>
            <person name="Garnes J."/>
            <person name="Gnirke A."/>
            <person name="Hawes A."/>
            <person name="Hernandez J."/>
            <person name="Hines S."/>
            <person name="Holder M."/>
            <person name="Hume J."/>
            <person name="Jhangiani S.N."/>
            <person name="Joshi V."/>
            <person name="Khan Z.M."/>
            <person name="Jackson L."/>
            <person name="Kovar C."/>
            <person name="Kowis A."/>
            <person name="Lee S."/>
            <person name="Lewis L.R."/>
            <person name="Margolis J."/>
            <person name="Morgan M."/>
            <person name="Nazareth L.V."/>
            <person name="Nguyen N."/>
            <person name="Okwuonu G."/>
            <person name="Parker D."/>
            <person name="Richards S."/>
            <person name="Ruiz S.J."/>
            <person name="Santibanez J."/>
            <person name="Savard J."/>
            <person name="Scherer S.E."/>
            <person name="Schneider B."/>
            <person name="Sodergren E."/>
            <person name="Tautz D."/>
            <person name="Vattahil S."/>
            <person name="Villasana D."/>
            <person name="White C.S."/>
            <person name="Wright R."/>
            <person name="Park Y."/>
            <person name="Beeman R.W."/>
            <person name="Lord J."/>
            <person name="Oppert B."/>
            <person name="Lorenzen M."/>
            <person name="Brown S."/>
            <person name="Wang L."/>
            <person name="Savard J."/>
            <person name="Tautz D."/>
            <person name="Richards S."/>
            <person name="Weinstock G."/>
            <person name="Gibbs R.A."/>
            <person name="Liu Y."/>
            <person name="Worley K."/>
            <person name="Weinstock G."/>
            <person name="Elsik C.G."/>
            <person name="Reese J.T."/>
            <person name="Elhaik E."/>
            <person name="Landan G."/>
            <person name="Graur D."/>
            <person name="Arensburger P."/>
            <person name="Atkinson P."/>
            <person name="Beeman R.W."/>
            <person name="Beidler J."/>
            <person name="Brown S.J."/>
            <person name="Demuth J.P."/>
            <person name="Drury D.W."/>
            <person name="Du Y.Z."/>
            <person name="Fujiwara H."/>
            <person name="Lorenzen M."/>
            <person name="Maselli V."/>
            <person name="Osanai M."/>
            <person name="Park Y."/>
            <person name="Robertson H.M."/>
            <person name="Tu Z."/>
            <person name="Wang J.J."/>
            <person name="Wang S."/>
            <person name="Richards S."/>
            <person name="Song H."/>
            <person name="Zhang L."/>
            <person name="Sodergren E."/>
            <person name="Werner D."/>
            <person name="Stanke M."/>
            <person name="Morgenstern B."/>
            <person name="Solovyev V."/>
            <person name="Kosarev P."/>
            <person name="Brown G."/>
            <person name="Chen H.C."/>
            <person name="Ermolaeva O."/>
            <person name="Hlavina W."/>
            <person name="Kapustin Y."/>
            <person name="Kiryutin B."/>
            <person name="Kitts P."/>
            <person name="Maglott D."/>
            <person name="Pruitt K."/>
            <person name="Sapojnikov V."/>
            <person name="Souvorov A."/>
            <person name="Mackey A.J."/>
            <person name="Waterhouse R.M."/>
            <person name="Wyder S."/>
            <person name="Zdobnov E.M."/>
            <person name="Zdobnov E.M."/>
            <person name="Wyder S."/>
            <person name="Kriventseva E.V."/>
            <person name="Kadowaki T."/>
            <person name="Bork P."/>
            <person name="Aranda M."/>
            <person name="Bao R."/>
            <person name="Beermann A."/>
            <person name="Berns N."/>
            <person name="Bolognesi R."/>
            <person name="Bonneton F."/>
            <person name="Bopp D."/>
            <person name="Brown S.J."/>
            <person name="Bucher G."/>
            <person name="Butts T."/>
            <person name="Chaumot A."/>
            <person name="Denell R.E."/>
            <person name="Ferrier D.E."/>
            <person name="Friedrich M."/>
            <person name="Gordon C.M."/>
            <person name="Jindra M."/>
            <person name="Klingler M."/>
            <person name="Lan Q."/>
            <person name="Lattorff H.M."/>
            <person name="Laudet V."/>
            <person name="von Levetsow C."/>
            <person name="Liu Z."/>
            <person name="Lutz R."/>
            <person name="Lynch J.A."/>
            <person name="da Fonseca R.N."/>
            <person name="Posnien N."/>
            <person name="Reuter R."/>
            <person name="Roth S."/>
            <person name="Savard J."/>
            <person name="Schinko J.B."/>
            <person name="Schmitt C."/>
            <person name="Schoppmeier M."/>
            <person name="Schroder R."/>
            <person name="Shippy T.D."/>
            <person name="Simonnet F."/>
            <person name="Marques-Souza H."/>
            <person name="Tautz D."/>
            <person name="Tomoyasu Y."/>
            <person name="Trauner J."/>
            <person name="Van der Zee M."/>
            <person name="Vervoort M."/>
            <person name="Wittkopp N."/>
            <person name="Wimmer E.A."/>
            <person name="Yang X."/>
            <person name="Jones A.K."/>
            <person name="Sattelle D.B."/>
            <person name="Ebert P.R."/>
            <person name="Nelson D."/>
            <person name="Scott J.G."/>
            <person name="Beeman R.W."/>
            <person name="Muthukrishnan S."/>
            <person name="Kramer K.J."/>
            <person name="Arakane Y."/>
            <person name="Beeman R.W."/>
            <person name="Zhu Q."/>
            <person name="Hogenkamp D."/>
            <person name="Dixit R."/>
            <person name="Oppert B."/>
            <person name="Jiang H."/>
            <person name="Zou Z."/>
            <person name="Marshall J."/>
            <person name="Elpidina E."/>
            <person name="Vinokurov K."/>
            <person name="Oppert C."/>
            <person name="Zou Z."/>
            <person name="Evans J."/>
            <person name="Lu Z."/>
            <person name="Zhao P."/>
            <person name="Sumathipala N."/>
            <person name="Altincicek B."/>
            <person name="Vilcinskas A."/>
            <person name="Williams M."/>
            <person name="Hultmark D."/>
            <person name="Hetru C."/>
            <person name="Jiang H."/>
            <person name="Grimmelikhuijzen C.J."/>
            <person name="Hauser F."/>
            <person name="Cazzamali G."/>
            <person name="Williamson M."/>
            <person name="Park Y."/>
            <person name="Li B."/>
            <person name="Tanaka Y."/>
            <person name="Predel R."/>
            <person name="Neupert S."/>
            <person name="Schachtner J."/>
            <person name="Verleyen P."/>
            <person name="Raible F."/>
            <person name="Bork P."/>
            <person name="Friedrich M."/>
            <person name="Walden K.K."/>
            <person name="Robertson H.M."/>
            <person name="Angeli S."/>
            <person name="Foret S."/>
            <person name="Bucher G."/>
            <person name="Schuetz S."/>
            <person name="Maleszka R."/>
            <person name="Wimmer E.A."/>
            <person name="Beeman R.W."/>
            <person name="Lorenzen M."/>
            <person name="Tomoyasu Y."/>
            <person name="Miller S.C."/>
            <person name="Grossmann D."/>
            <person name="Bucher G."/>
        </authorList>
    </citation>
    <scope>NUCLEOTIDE SEQUENCE [LARGE SCALE GENOMIC DNA]</scope>
    <source>
        <strain evidence="9 10">Georgia GA2</strain>
    </source>
</reference>
<organism evidence="9 10">
    <name type="scientific">Tribolium castaneum</name>
    <name type="common">Red flour beetle</name>
    <dbReference type="NCBI Taxonomy" id="7070"/>
    <lineage>
        <taxon>Eukaryota</taxon>
        <taxon>Metazoa</taxon>
        <taxon>Ecdysozoa</taxon>
        <taxon>Arthropoda</taxon>
        <taxon>Hexapoda</taxon>
        <taxon>Insecta</taxon>
        <taxon>Pterygota</taxon>
        <taxon>Neoptera</taxon>
        <taxon>Endopterygota</taxon>
        <taxon>Coleoptera</taxon>
        <taxon>Polyphaga</taxon>
        <taxon>Cucujiformia</taxon>
        <taxon>Tenebrionidae</taxon>
        <taxon>Tenebrionidae incertae sedis</taxon>
        <taxon>Tribolium</taxon>
    </lineage>
</organism>
<dbReference type="GO" id="GO:0030424">
    <property type="term" value="C:axon"/>
    <property type="evidence" value="ECO:0000318"/>
    <property type="project" value="GO_Central"/>
</dbReference>
<feature type="transmembrane region" description="Helical" evidence="8">
    <location>
        <begin position="105"/>
        <end position="124"/>
    </location>
</feature>
<dbReference type="GO" id="GO:0050909">
    <property type="term" value="P:sensory perception of taste"/>
    <property type="evidence" value="ECO:0007669"/>
    <property type="project" value="InterPro"/>
</dbReference>
<feature type="transmembrane region" description="Helical" evidence="8">
    <location>
        <begin position="174"/>
        <end position="192"/>
    </location>
</feature>
<dbReference type="EMBL" id="KQ972823">
    <property type="protein sequence ID" value="EFA12267.2"/>
    <property type="molecule type" value="Genomic_DNA"/>
</dbReference>
<dbReference type="PANTHER" id="PTHR21143:SF123">
    <property type="entry name" value="GUSTATORY RECEPTOR FOR SUGAR TASTE 43A-RELATED"/>
    <property type="match status" value="1"/>
</dbReference>
<gene>
    <name evidence="9" type="primary">AUGUSTUS-3.0.2_30127</name>
    <name evidence="9" type="ORF">TcasGA2_TC030127</name>
</gene>
<keyword evidence="7 8" id="KW-0807">Transducer</keyword>
<sequence length="313" mass="36700">MQVASFTALGFRGTADFVIACFDVNDVIVSAIFFVTSTPFKFKHFVQIVENFDRIDARISPILVEQIRKRSNIFVKVLVTFLPTLYVLDLFMWGKNNWEGLNNYFAFYIMYSIVVVHELQYWHIMTMMYARILGLNKTLRDYFKNKTGFCEHEILVVTQSFNSINDSVEEINKCFSYSTTTIIFSCYIHLVISPYQLFVVVSSTETSLFNYVYLLWISLHIMRVLTIVEVCQKCENENRKTRSLVYQLLLCKLNEKVKNMVRVLFFLVTTRKILFSAYALPKINRRLIISILSSISTYWMILMQSTSRTIQVV</sequence>
<name>D7EIR3_TRICA</name>
<protein>
    <recommendedName>
        <fullName evidence="8">Gustatory receptor</fullName>
    </recommendedName>
</protein>
<evidence type="ECO:0000256" key="6">
    <source>
        <dbReference type="ARBA" id="ARBA00023170"/>
    </source>
</evidence>
<evidence type="ECO:0000256" key="7">
    <source>
        <dbReference type="ARBA" id="ARBA00023224"/>
    </source>
</evidence>
<accession>D7EIR3</accession>
<dbReference type="AlphaFoldDB" id="D7EIR3"/>
<dbReference type="Proteomes" id="UP000007266">
    <property type="component" value="Unassembled WGS sequence"/>
</dbReference>
<dbReference type="GO" id="GO:0043025">
    <property type="term" value="C:neuronal cell body"/>
    <property type="evidence" value="ECO:0000318"/>
    <property type="project" value="GO_Central"/>
</dbReference>
<evidence type="ECO:0000256" key="2">
    <source>
        <dbReference type="ARBA" id="ARBA00022475"/>
    </source>
</evidence>